<evidence type="ECO:0000313" key="4">
    <source>
        <dbReference type="Proteomes" id="UP001203207"/>
    </source>
</evidence>
<dbReference type="EMBL" id="JAKRVX010000006">
    <property type="protein sequence ID" value="MCL9817841.1"/>
    <property type="molecule type" value="Genomic_DNA"/>
</dbReference>
<proteinExistence type="predicted"/>
<evidence type="ECO:0000256" key="1">
    <source>
        <dbReference type="SAM" id="MobiDB-lite"/>
    </source>
</evidence>
<comment type="caution">
    <text evidence="3">The sequence shown here is derived from an EMBL/GenBank/DDBJ whole genome shotgun (WGS) entry which is preliminary data.</text>
</comment>
<keyword evidence="2" id="KW-0472">Membrane</keyword>
<feature type="region of interest" description="Disordered" evidence="1">
    <location>
        <begin position="59"/>
        <end position="78"/>
    </location>
</feature>
<organism evidence="3 4">
    <name type="scientific">Natronocalculus amylovorans</name>
    <dbReference type="NCBI Taxonomy" id="2917812"/>
    <lineage>
        <taxon>Archaea</taxon>
        <taxon>Methanobacteriati</taxon>
        <taxon>Methanobacteriota</taxon>
        <taxon>Stenosarchaea group</taxon>
        <taxon>Halobacteria</taxon>
        <taxon>Halobacteriales</taxon>
        <taxon>Haloferacaceae</taxon>
        <taxon>Natronocalculus</taxon>
    </lineage>
</organism>
<keyword evidence="2" id="KW-1133">Transmembrane helix</keyword>
<accession>A0AAE3K992</accession>
<reference evidence="3" key="1">
    <citation type="journal article" date="2022" name="Syst. Appl. Microbiol.">
        <title>Natronocalculus amylovorans gen. nov., sp. nov., and Natranaeroarchaeum aerophilus sp. nov., dominant culturable amylolytic natronoarchaea from hypersaline soda lakes in southwestern Siberia.</title>
        <authorList>
            <person name="Sorokin D.Y."/>
            <person name="Elcheninov A.G."/>
            <person name="Khizhniak T.V."/>
            <person name="Koenen M."/>
            <person name="Bale N.J."/>
            <person name="Damste J.S.S."/>
            <person name="Kublanov I.V."/>
        </authorList>
    </citation>
    <scope>NUCLEOTIDE SEQUENCE</scope>
    <source>
        <strain evidence="3">AArc-St2</strain>
    </source>
</reference>
<reference evidence="3" key="2">
    <citation type="submission" date="2022-02" db="EMBL/GenBank/DDBJ databases">
        <authorList>
            <person name="Elcheninov A.G."/>
            <person name="Sorokin D.Y."/>
            <person name="Kublanov I.V."/>
        </authorList>
    </citation>
    <scope>NUCLEOTIDE SEQUENCE</scope>
    <source>
        <strain evidence="3">AArc-St2</strain>
    </source>
</reference>
<keyword evidence="4" id="KW-1185">Reference proteome</keyword>
<sequence>MQMTFVLTILIGAPIVAILSAFTVLPGWGARASFAIQVGAPIWLCTSIALFLYEKRRVGNEADTEEEREPTDTDTDTA</sequence>
<feature type="transmembrane region" description="Helical" evidence="2">
    <location>
        <begin position="7"/>
        <end position="28"/>
    </location>
</feature>
<name>A0AAE3K992_9EURY</name>
<gene>
    <name evidence="3" type="ORF">AArcSt2_12910</name>
</gene>
<evidence type="ECO:0000313" key="3">
    <source>
        <dbReference type="EMBL" id="MCL9817841.1"/>
    </source>
</evidence>
<dbReference type="AlphaFoldDB" id="A0AAE3K992"/>
<feature type="compositionally biased region" description="Acidic residues" evidence="1">
    <location>
        <begin position="62"/>
        <end position="78"/>
    </location>
</feature>
<evidence type="ECO:0000256" key="2">
    <source>
        <dbReference type="SAM" id="Phobius"/>
    </source>
</evidence>
<protein>
    <submittedName>
        <fullName evidence="3">DUF5822 domain-containing protein</fullName>
    </submittedName>
</protein>
<feature type="transmembrane region" description="Helical" evidence="2">
    <location>
        <begin position="34"/>
        <end position="53"/>
    </location>
</feature>
<dbReference type="Pfam" id="PF19139">
    <property type="entry name" value="DUF5822"/>
    <property type="match status" value="1"/>
</dbReference>
<keyword evidence="2" id="KW-0812">Transmembrane</keyword>
<dbReference type="Proteomes" id="UP001203207">
    <property type="component" value="Unassembled WGS sequence"/>
</dbReference>
<dbReference type="InterPro" id="IPR043860">
    <property type="entry name" value="DUF5822"/>
</dbReference>